<dbReference type="OrthoDB" id="10278572at2759"/>
<feature type="region of interest" description="Disordered" evidence="1">
    <location>
        <begin position="1"/>
        <end position="23"/>
    </location>
</feature>
<evidence type="ECO:0000313" key="3">
    <source>
        <dbReference type="Proteomes" id="UP000789508"/>
    </source>
</evidence>
<accession>A0A9N9D5W0</accession>
<dbReference type="AlphaFoldDB" id="A0A9N9D5W0"/>
<evidence type="ECO:0000313" key="2">
    <source>
        <dbReference type="EMBL" id="CAG8623565.1"/>
    </source>
</evidence>
<protein>
    <submittedName>
        <fullName evidence="2">2311_t:CDS:1</fullName>
    </submittedName>
</protein>
<gene>
    <name evidence="2" type="ORF">ALEPTO_LOCUS9068</name>
</gene>
<name>A0A9N9D5W0_9GLOM</name>
<keyword evidence="3" id="KW-1185">Reference proteome</keyword>
<organism evidence="2 3">
    <name type="scientific">Ambispora leptoticha</name>
    <dbReference type="NCBI Taxonomy" id="144679"/>
    <lineage>
        <taxon>Eukaryota</taxon>
        <taxon>Fungi</taxon>
        <taxon>Fungi incertae sedis</taxon>
        <taxon>Mucoromycota</taxon>
        <taxon>Glomeromycotina</taxon>
        <taxon>Glomeromycetes</taxon>
        <taxon>Archaeosporales</taxon>
        <taxon>Ambisporaceae</taxon>
        <taxon>Ambispora</taxon>
    </lineage>
</organism>
<proteinExistence type="predicted"/>
<dbReference type="EMBL" id="CAJVPS010006275">
    <property type="protein sequence ID" value="CAG8623565.1"/>
    <property type="molecule type" value="Genomic_DNA"/>
</dbReference>
<feature type="non-terminal residue" evidence="2">
    <location>
        <position position="52"/>
    </location>
</feature>
<sequence>MTRNENSHLPNMGDNDSYMVDTNSDNFQNMIDLELREQGSELRNLRERVQQA</sequence>
<evidence type="ECO:0000256" key="1">
    <source>
        <dbReference type="SAM" id="MobiDB-lite"/>
    </source>
</evidence>
<comment type="caution">
    <text evidence="2">The sequence shown here is derived from an EMBL/GenBank/DDBJ whole genome shotgun (WGS) entry which is preliminary data.</text>
</comment>
<dbReference type="Proteomes" id="UP000789508">
    <property type="component" value="Unassembled WGS sequence"/>
</dbReference>
<reference evidence="2" key="1">
    <citation type="submission" date="2021-06" db="EMBL/GenBank/DDBJ databases">
        <authorList>
            <person name="Kallberg Y."/>
            <person name="Tangrot J."/>
            <person name="Rosling A."/>
        </authorList>
    </citation>
    <scope>NUCLEOTIDE SEQUENCE</scope>
    <source>
        <strain evidence="2">FL130A</strain>
    </source>
</reference>